<dbReference type="PANTHER" id="PTHR30160:SF7">
    <property type="entry name" value="ADP-HEPTOSE--LPS HEPTOSYLTRANSFERASE 2"/>
    <property type="match status" value="1"/>
</dbReference>
<dbReference type="CDD" id="cd03789">
    <property type="entry name" value="GT9_LPS_heptosyltransferase"/>
    <property type="match status" value="1"/>
</dbReference>
<dbReference type="InterPro" id="IPR051199">
    <property type="entry name" value="LPS_LOS_Heptosyltrfase"/>
</dbReference>
<dbReference type="Pfam" id="PF01075">
    <property type="entry name" value="Glyco_transf_9"/>
    <property type="match status" value="1"/>
</dbReference>
<reference evidence="3" key="1">
    <citation type="submission" date="2018-05" db="EMBL/GenBank/DDBJ databases">
        <authorList>
            <person name="Lanie J.A."/>
            <person name="Ng W.-L."/>
            <person name="Kazmierczak K.M."/>
            <person name="Andrzejewski T.M."/>
            <person name="Davidsen T.M."/>
            <person name="Wayne K.J."/>
            <person name="Tettelin H."/>
            <person name="Glass J.I."/>
            <person name="Rusch D."/>
            <person name="Podicherti R."/>
            <person name="Tsui H.-C.T."/>
            <person name="Winkler M.E."/>
        </authorList>
    </citation>
    <scope>NUCLEOTIDE SEQUENCE</scope>
</reference>
<feature type="non-terminal residue" evidence="3">
    <location>
        <position position="1"/>
    </location>
</feature>
<dbReference type="GO" id="GO:0005829">
    <property type="term" value="C:cytosol"/>
    <property type="evidence" value="ECO:0007669"/>
    <property type="project" value="TreeGrafter"/>
</dbReference>
<protein>
    <recommendedName>
        <fullName evidence="4">Glycosyltransferase family 9 protein</fullName>
    </recommendedName>
</protein>
<evidence type="ECO:0008006" key="4">
    <source>
        <dbReference type="Google" id="ProtNLM"/>
    </source>
</evidence>
<feature type="non-terminal residue" evidence="3">
    <location>
        <position position="422"/>
    </location>
</feature>
<organism evidence="3">
    <name type="scientific">marine metagenome</name>
    <dbReference type="NCBI Taxonomy" id="408172"/>
    <lineage>
        <taxon>unclassified sequences</taxon>
        <taxon>metagenomes</taxon>
        <taxon>ecological metagenomes</taxon>
    </lineage>
</organism>
<dbReference type="AlphaFoldDB" id="A0A382KG91"/>
<gene>
    <name evidence="3" type="ORF">METZ01_LOCUS274831</name>
</gene>
<keyword evidence="2" id="KW-0808">Transferase</keyword>
<dbReference type="GO" id="GO:0008713">
    <property type="term" value="F:ADP-heptose-lipopolysaccharide heptosyltransferase activity"/>
    <property type="evidence" value="ECO:0007669"/>
    <property type="project" value="TreeGrafter"/>
</dbReference>
<sequence>LSWIKIYRYLEKSLEDIKSRNFDLLVNLSHSKFSALMVRYLGIKNVVGFYCNDIGNRMTGHPWMQYFSVEVFNRKYNEFNLVEIFSRSGGVDVRGCAIEVVRPQNQLSVDTLMSSKFGEEDILVGFQAGSSLEGRRWPVRSFANLADMLIEDLNARIIIFGVESENEVAEEIKNLAKNKDRISNLAGKTNLSELSRLLEKCKYLVTNDTGTMHLAAALGTKIVGLFFAHAHPYETAPFSPGHLIFQARISCAPCSYSVHCNNIVCIDKVRPQHLFSAIENHIKTKTWILPERITQDFELNVFETVFDFDMNFKLRPLVRYGIDMDDMFRTAYTLLWRESLEAKKDAGKFEFLINGVCEHLTRDFDCSAIESIDEQLRKKYLILEDITKLSNTGKRMCGNIIRGVSGGNGNPNKIAQFGEDIS</sequence>
<name>A0A382KG91_9ZZZZ</name>
<proteinExistence type="predicted"/>
<dbReference type="GO" id="GO:0009244">
    <property type="term" value="P:lipopolysaccharide core region biosynthetic process"/>
    <property type="evidence" value="ECO:0007669"/>
    <property type="project" value="TreeGrafter"/>
</dbReference>
<dbReference type="SUPFAM" id="SSF53756">
    <property type="entry name" value="UDP-Glycosyltransferase/glycogen phosphorylase"/>
    <property type="match status" value="1"/>
</dbReference>
<keyword evidence="1" id="KW-0328">Glycosyltransferase</keyword>
<evidence type="ECO:0000256" key="1">
    <source>
        <dbReference type="ARBA" id="ARBA00022676"/>
    </source>
</evidence>
<dbReference type="PANTHER" id="PTHR30160">
    <property type="entry name" value="TETRAACYLDISACCHARIDE 4'-KINASE-RELATED"/>
    <property type="match status" value="1"/>
</dbReference>
<dbReference type="EMBL" id="UINC01079712">
    <property type="protein sequence ID" value="SVC21977.1"/>
    <property type="molecule type" value="Genomic_DNA"/>
</dbReference>
<dbReference type="InterPro" id="IPR002201">
    <property type="entry name" value="Glyco_trans_9"/>
</dbReference>
<dbReference type="Gene3D" id="3.40.50.2000">
    <property type="entry name" value="Glycogen Phosphorylase B"/>
    <property type="match status" value="1"/>
</dbReference>
<evidence type="ECO:0000256" key="2">
    <source>
        <dbReference type="ARBA" id="ARBA00022679"/>
    </source>
</evidence>
<evidence type="ECO:0000313" key="3">
    <source>
        <dbReference type="EMBL" id="SVC21977.1"/>
    </source>
</evidence>
<accession>A0A382KG91</accession>